<dbReference type="HAMAP" id="MF_00745">
    <property type="entry name" value="SprT_like"/>
    <property type="match status" value="1"/>
</dbReference>
<dbReference type="GO" id="GO:0006950">
    <property type="term" value="P:response to stress"/>
    <property type="evidence" value="ECO:0007669"/>
    <property type="project" value="UniProtKB-ARBA"/>
</dbReference>
<reference evidence="6" key="1">
    <citation type="submission" date="2023-10" db="EMBL/GenBank/DDBJ databases">
        <title>Screening of Alkalihalophilus pseudofirmusBZ-TG-HK211 and Its Alleviation of Salt Stress on Rapeseed Growth.</title>
        <authorList>
            <person name="Zhao B."/>
            <person name="Guo T."/>
        </authorList>
    </citation>
    <scope>NUCLEOTIDE SEQUENCE</scope>
    <source>
        <strain evidence="6">BZ-TG-HK211</strain>
    </source>
</reference>
<feature type="binding site" evidence="4">
    <location>
        <position position="71"/>
    </location>
    <ligand>
        <name>Zn(2+)</name>
        <dbReference type="ChEBI" id="CHEBI:29105"/>
    </ligand>
</feature>
<dbReference type="EMBL" id="JAWJAY010000007">
    <property type="protein sequence ID" value="MDV2887126.1"/>
    <property type="molecule type" value="Genomic_DNA"/>
</dbReference>
<dbReference type="InterPro" id="IPR035240">
    <property type="entry name" value="SprT_Zn_ribbon"/>
</dbReference>
<dbReference type="NCBIfam" id="NF003339">
    <property type="entry name" value="PRK04351.1"/>
    <property type="match status" value="1"/>
</dbReference>
<gene>
    <name evidence="6" type="ORF">RYX45_18220</name>
</gene>
<comment type="similarity">
    <text evidence="4">Belongs to the SprT family.</text>
</comment>
<keyword evidence="3 4" id="KW-0862">Zinc</keyword>
<evidence type="ECO:0000256" key="1">
    <source>
        <dbReference type="ARBA" id="ARBA00022490"/>
    </source>
</evidence>
<feature type="active site" evidence="4">
    <location>
        <position position="68"/>
    </location>
</feature>
<dbReference type="RefSeq" id="WP_323467588.1">
    <property type="nucleotide sequence ID" value="NZ_CP144224.1"/>
</dbReference>
<evidence type="ECO:0000313" key="7">
    <source>
        <dbReference type="Proteomes" id="UP001285636"/>
    </source>
</evidence>
<evidence type="ECO:0000256" key="2">
    <source>
        <dbReference type="ARBA" id="ARBA00022723"/>
    </source>
</evidence>
<protein>
    <recommendedName>
        <fullName evidence="4">Protein SprT-like</fullName>
    </recommendedName>
</protein>
<feature type="domain" description="SprT-like" evidence="5">
    <location>
        <begin position="4"/>
        <end position="149"/>
    </location>
</feature>
<keyword evidence="1 4" id="KW-0963">Cytoplasm</keyword>
<evidence type="ECO:0000259" key="5">
    <source>
        <dbReference type="SMART" id="SM00731"/>
    </source>
</evidence>
<proteinExistence type="inferred from homology"/>
<keyword evidence="2 4" id="KW-0479">Metal-binding</keyword>
<comment type="caution">
    <text evidence="6">The sequence shown here is derived from an EMBL/GenBank/DDBJ whole genome shotgun (WGS) entry which is preliminary data.</text>
</comment>
<dbReference type="AlphaFoldDB" id="A0AAJ2NRF0"/>
<dbReference type="SMART" id="SM00731">
    <property type="entry name" value="SprT"/>
    <property type="match status" value="1"/>
</dbReference>
<dbReference type="Pfam" id="PF10263">
    <property type="entry name" value="SprT-like"/>
    <property type="match status" value="1"/>
</dbReference>
<organism evidence="6 7">
    <name type="scientific">Alkalihalophilus pseudofirmus</name>
    <name type="common">Bacillus pseudofirmus</name>
    <dbReference type="NCBI Taxonomy" id="79885"/>
    <lineage>
        <taxon>Bacteria</taxon>
        <taxon>Bacillati</taxon>
        <taxon>Bacillota</taxon>
        <taxon>Bacilli</taxon>
        <taxon>Bacillales</taxon>
        <taxon>Bacillaceae</taxon>
        <taxon>Alkalihalophilus</taxon>
    </lineage>
</organism>
<evidence type="ECO:0000256" key="4">
    <source>
        <dbReference type="HAMAP-Rule" id="MF_00745"/>
    </source>
</evidence>
<evidence type="ECO:0000256" key="3">
    <source>
        <dbReference type="ARBA" id="ARBA00022833"/>
    </source>
</evidence>
<name>A0AAJ2NRF0_ALKPS</name>
<dbReference type="GO" id="GO:0005737">
    <property type="term" value="C:cytoplasm"/>
    <property type="evidence" value="ECO:0007669"/>
    <property type="project" value="UniProtKB-SubCell"/>
</dbReference>
<dbReference type="InterPro" id="IPR023524">
    <property type="entry name" value="Uncharacterised_SprT-like"/>
</dbReference>
<feature type="binding site" evidence="4">
    <location>
        <position position="67"/>
    </location>
    <ligand>
        <name>Zn(2+)</name>
        <dbReference type="ChEBI" id="CHEBI:29105"/>
    </ligand>
</feature>
<dbReference type="Pfam" id="PF17283">
    <property type="entry name" value="Zn_ribbon_SprT"/>
    <property type="match status" value="1"/>
</dbReference>
<dbReference type="Proteomes" id="UP001285636">
    <property type="component" value="Unassembled WGS sequence"/>
</dbReference>
<accession>A0AAJ2NRF0</accession>
<evidence type="ECO:0000313" key="6">
    <source>
        <dbReference type="EMBL" id="MDV2887126.1"/>
    </source>
</evidence>
<comment type="cofactor">
    <cofactor evidence="4">
        <name>Zn(2+)</name>
        <dbReference type="ChEBI" id="CHEBI:29105"/>
    </cofactor>
    <text evidence="4">Binds 1 zinc ion.</text>
</comment>
<comment type="subcellular location">
    <subcellularLocation>
        <location evidence="4">Cytoplasm</location>
    </subcellularLocation>
</comment>
<dbReference type="GO" id="GO:0008270">
    <property type="term" value="F:zinc ion binding"/>
    <property type="evidence" value="ECO:0007669"/>
    <property type="project" value="UniProtKB-UniRule"/>
</dbReference>
<dbReference type="InterPro" id="IPR006640">
    <property type="entry name" value="SprT-like_domain"/>
</dbReference>
<sequence length="150" mass="17793">MNQSELQKMVEEISLTSFNKPFVHEATFNSRLRTTGGRYLLRSHKLEFNPKQYQLYGEEELIKIIKHELCHYHLHIEGRGYKHRDADFKELLAHVGGARYCREIPGAKRQTKVLHEYECQGCHLLYSRKRRIDTSKYVCGKCRGKLRKKL</sequence>